<feature type="domain" description="LysM" evidence="5">
    <location>
        <begin position="559"/>
        <end position="606"/>
    </location>
</feature>
<dbReference type="PANTHER" id="PTHR34997">
    <property type="entry name" value="AM15"/>
    <property type="match status" value="1"/>
</dbReference>
<dbReference type="PANTHER" id="PTHR34997:SF1">
    <property type="entry name" value="PEPTIDOGLYCAN-BINDING LYSIN DOMAIN"/>
    <property type="match status" value="1"/>
</dbReference>
<dbReference type="SMART" id="SM00257">
    <property type="entry name" value="LysM"/>
    <property type="match status" value="3"/>
</dbReference>
<evidence type="ECO:0000259" key="5">
    <source>
        <dbReference type="PROSITE" id="PS51782"/>
    </source>
</evidence>
<dbReference type="Proteomes" id="UP000045706">
    <property type="component" value="Unassembled WGS sequence"/>
</dbReference>
<feature type="domain" description="LysM" evidence="5">
    <location>
        <begin position="184"/>
        <end position="232"/>
    </location>
</feature>
<dbReference type="CDD" id="cd00118">
    <property type="entry name" value="LysM"/>
    <property type="match status" value="3"/>
</dbReference>
<gene>
    <name evidence="6" type="ORF">BN1723_012470</name>
</gene>
<name>A0A0G4LJG8_VERLO</name>
<evidence type="ECO:0000313" key="7">
    <source>
        <dbReference type="Proteomes" id="UP000045706"/>
    </source>
</evidence>
<accession>A0A0G4LJG8</accession>
<evidence type="ECO:0000313" key="6">
    <source>
        <dbReference type="EMBL" id="CRK21785.1"/>
    </source>
</evidence>
<dbReference type="GO" id="GO:0008061">
    <property type="term" value="F:chitin binding"/>
    <property type="evidence" value="ECO:0007669"/>
    <property type="project" value="UniProtKB-KW"/>
</dbReference>
<sequence length="610" mass="65258">MVYNDSLPDNLPSSPRFLLPPSVSGAYVYLGLRRGVVFMDIVGPVRVRQELSPFNYLSEAPEGTTDPGRCDSCIAARLRMRAGSPYFDGPIVASESLYQRLTSSCGITGKPVTTTTIDYSISEPEPTEGSCEGTQYTIQNSDDCYSISKAQGVATAWLLADNDLAAYCADFPTSGSLCITNNCDTVTVGVNQTCIAIANVAGITVTQLKAWNQVINPVCSNIGMMNGTTLCISPPGPRLPPPATTDIPPLVPTIAAPVPTEAAAGSNKPCSRWYNVEAGDYCNLVILKFAISLDDFLFLNPASMPTAQTLGDINTYAGRPGHVSITIDPNATFTGIPFTMLPNATVKGYSRPYTPAPLAKGVREDCVHYFKGDDYQFPPDQLGYWKGNCEIAARNYDADNDNFVAWNALVTNVTDPACSFVPGGRYCGSWNLQVVRTITETEPATATTGDGAPSPPGPTHSGQPEDCDAWHIVSSGDSCQSVADDAGISRDQFHDWNPAVGRDCSTNFWLDQAYCVGVSEDMGDTSTVASSTTSSVTPRPSKPRPPGPTHTGQPSDCDEWHVVESGDTCGSLAESNDIWLSQFFDWNPAVSRDCVANFWIGQAYCIGVSS</sequence>
<feature type="domain" description="LysM" evidence="5">
    <location>
        <begin position="469"/>
        <end position="516"/>
    </location>
</feature>
<organism evidence="6 7">
    <name type="scientific">Verticillium longisporum</name>
    <name type="common">Verticillium dahliae var. longisporum</name>
    <dbReference type="NCBI Taxonomy" id="100787"/>
    <lineage>
        <taxon>Eukaryota</taxon>
        <taxon>Fungi</taxon>
        <taxon>Dikarya</taxon>
        <taxon>Ascomycota</taxon>
        <taxon>Pezizomycotina</taxon>
        <taxon>Sordariomycetes</taxon>
        <taxon>Hypocreomycetidae</taxon>
        <taxon>Glomerellales</taxon>
        <taxon>Plectosphaerellaceae</taxon>
        <taxon>Verticillium</taxon>
    </lineage>
</organism>
<evidence type="ECO:0000256" key="4">
    <source>
        <dbReference type="SAM" id="MobiDB-lite"/>
    </source>
</evidence>
<dbReference type="InterPro" id="IPR018392">
    <property type="entry name" value="LysM"/>
</dbReference>
<keyword evidence="2" id="KW-0843">Virulence</keyword>
<keyword evidence="1" id="KW-0147">Chitin-binding</keyword>
<evidence type="ECO:0000256" key="3">
    <source>
        <dbReference type="ARBA" id="ARBA00044955"/>
    </source>
</evidence>
<proteinExistence type="inferred from homology"/>
<dbReference type="InterPro" id="IPR036779">
    <property type="entry name" value="LysM_dom_sf"/>
</dbReference>
<feature type="region of interest" description="Disordered" evidence="4">
    <location>
        <begin position="526"/>
        <end position="556"/>
    </location>
</feature>
<dbReference type="AlphaFoldDB" id="A0A0G4LJG8"/>
<dbReference type="InterPro" id="IPR052210">
    <property type="entry name" value="LysM1-like"/>
</dbReference>
<feature type="compositionally biased region" description="Low complexity" evidence="4">
    <location>
        <begin position="526"/>
        <end position="539"/>
    </location>
</feature>
<dbReference type="SUPFAM" id="SSF54106">
    <property type="entry name" value="LysM domain"/>
    <property type="match status" value="2"/>
</dbReference>
<reference evidence="7" key="1">
    <citation type="submission" date="2015-05" db="EMBL/GenBank/DDBJ databases">
        <authorList>
            <person name="Fogelqvist Johan"/>
        </authorList>
    </citation>
    <scope>NUCLEOTIDE SEQUENCE [LARGE SCALE GENOMIC DNA]</scope>
</reference>
<dbReference type="Gene3D" id="3.10.350.10">
    <property type="entry name" value="LysM domain"/>
    <property type="match status" value="4"/>
</dbReference>
<feature type="compositionally biased region" description="Low complexity" evidence="4">
    <location>
        <begin position="443"/>
        <end position="452"/>
    </location>
</feature>
<dbReference type="EMBL" id="CVQI01012336">
    <property type="protein sequence ID" value="CRK21785.1"/>
    <property type="molecule type" value="Genomic_DNA"/>
</dbReference>
<evidence type="ECO:0000256" key="2">
    <source>
        <dbReference type="ARBA" id="ARBA00023026"/>
    </source>
</evidence>
<dbReference type="PROSITE" id="PS51782">
    <property type="entry name" value="LYSM"/>
    <property type="match status" value="3"/>
</dbReference>
<dbReference type="Pfam" id="PF01476">
    <property type="entry name" value="LysM"/>
    <property type="match status" value="2"/>
</dbReference>
<evidence type="ECO:0000256" key="1">
    <source>
        <dbReference type="ARBA" id="ARBA00022669"/>
    </source>
</evidence>
<protein>
    <recommendedName>
        <fullName evidence="5">LysM domain-containing protein</fullName>
    </recommendedName>
</protein>
<comment type="similarity">
    <text evidence="3">Belongs to the secreted LysM effector family.</text>
</comment>
<feature type="region of interest" description="Disordered" evidence="4">
    <location>
        <begin position="443"/>
        <end position="468"/>
    </location>
</feature>